<name>A0A222ZSS5_9CAUD</name>
<dbReference type="Proteomes" id="UP000226328">
    <property type="component" value="Segment"/>
</dbReference>
<evidence type="ECO:0000259" key="1">
    <source>
        <dbReference type="Pfam" id="PF24182"/>
    </source>
</evidence>
<evidence type="ECO:0000313" key="3">
    <source>
        <dbReference type="Proteomes" id="UP000226328"/>
    </source>
</evidence>
<reference evidence="2 3" key="1">
    <citation type="submission" date="2017-05" db="EMBL/GenBank/DDBJ databases">
        <authorList>
            <person name="Gomez-Rosado J.O."/>
            <person name="Gonzalez-Garcia E.M."/>
            <person name="Gonzalez-Leon M.A."/>
            <person name="Gonzalez-Rodriguez J."/>
            <person name="Gonzalez-Santos L.I."/>
            <person name="Goveo-Rivera I.A."/>
            <person name="Gutierrez-Silva J.C."/>
            <person name="Issa-Mahmud S."/>
            <person name="Lopez-Llera J.N."/>
            <person name="Marrero-Visalden G."/>
            <person name="Muyet-Blasini E."/>
            <person name="Ortiz-Torres X.D."/>
            <person name="Palacios-Vallejo J.G."/>
            <person name="Pichardo-Gonzalez P.A."/>
            <person name="Pou-Acosta P.M."/>
            <person name="Velez-Velazquez R.M."/>
            <person name="Fernandez-Martinez M."/>
            <person name="Maldonado-Vazquez N."/>
            <person name="Rubin M."/>
            <person name="Vazquez E."/>
            <person name="Stoner T.H."/>
            <person name="Garlena R.A."/>
            <person name="Russell D.A."/>
            <person name="Pope W.H."/>
            <person name="Jacobs-Sera D."/>
            <person name="Hatfull G.F."/>
        </authorList>
    </citation>
    <scope>NUCLEOTIDE SEQUENCE [LARGE SCALE GENOMIC DNA]</scope>
</reference>
<sequence>MTAQSVPPSQAIHFLPDAPIVSTAAAEVRLGVANLAHRLHLDGLNDDGATVLETARQLAEFVEGTE</sequence>
<dbReference type="Pfam" id="PF24182">
    <property type="entry name" value="G1RFP"/>
    <property type="match status" value="1"/>
</dbReference>
<feature type="domain" description="Gene 1 ring forming protein" evidence="1">
    <location>
        <begin position="28"/>
        <end position="63"/>
    </location>
</feature>
<dbReference type="EMBL" id="MF140416">
    <property type="protein sequence ID" value="ASR87171.1"/>
    <property type="molecule type" value="Genomic_DNA"/>
</dbReference>
<protein>
    <recommendedName>
        <fullName evidence="1">Gene 1 ring forming protein domain-containing protein</fullName>
    </recommendedName>
</protein>
<dbReference type="InterPro" id="IPR056427">
    <property type="entry name" value="G1RFP_dom"/>
</dbReference>
<dbReference type="KEGG" id="vg:60324767"/>
<keyword evidence="3" id="KW-1185">Reference proteome</keyword>
<organism evidence="2 3">
    <name type="scientific">Mycobacterium phage LastHope</name>
    <dbReference type="NCBI Taxonomy" id="2015886"/>
    <lineage>
        <taxon>Viruses</taxon>
        <taxon>Duplodnaviria</taxon>
        <taxon>Heunggongvirae</taxon>
        <taxon>Uroviricota</taxon>
        <taxon>Caudoviricetes</taxon>
        <taxon>Weiservirinae</taxon>
        <taxon>Anayavirus</taxon>
        <taxon>Anayavirus lasthope</taxon>
    </lineage>
</organism>
<dbReference type="GeneID" id="60324767"/>
<dbReference type="RefSeq" id="YP_009953196.1">
    <property type="nucleotide sequence ID" value="NC_051620.1"/>
</dbReference>
<proteinExistence type="predicted"/>
<accession>A0A222ZSS5</accession>
<evidence type="ECO:0000313" key="2">
    <source>
        <dbReference type="EMBL" id="ASR87171.1"/>
    </source>
</evidence>
<gene>
    <name evidence="2" type="primary">1</name>
    <name evidence="2" type="ORF">SEA_LASTHOPE_1</name>
</gene>